<sequence>MAASPIAEVICDRSPAMRHRLASRLGSHRQAMGLHGPEQVMELWTTPQGDWTMVVTYASGTSCIVAMGEEWQNTLQDGPQKKDPA</sequence>
<gene>
    <name evidence="1" type="ORF">DL237_04685</name>
</gene>
<accession>A0A399J423</accession>
<evidence type="ECO:0000313" key="2">
    <source>
        <dbReference type="Proteomes" id="UP000265848"/>
    </source>
</evidence>
<dbReference type="OrthoDB" id="9810895at2"/>
<proteinExistence type="predicted"/>
<protein>
    <submittedName>
        <fullName evidence="1">Uncharacterized protein</fullName>
    </submittedName>
</protein>
<organism evidence="1 2">
    <name type="scientific">Pseudooceanicola sediminis</name>
    <dbReference type="NCBI Taxonomy" id="2211117"/>
    <lineage>
        <taxon>Bacteria</taxon>
        <taxon>Pseudomonadati</taxon>
        <taxon>Pseudomonadota</taxon>
        <taxon>Alphaproteobacteria</taxon>
        <taxon>Rhodobacterales</taxon>
        <taxon>Paracoccaceae</taxon>
        <taxon>Pseudooceanicola</taxon>
    </lineage>
</organism>
<comment type="caution">
    <text evidence="1">The sequence shown here is derived from an EMBL/GenBank/DDBJ whole genome shotgun (WGS) entry which is preliminary data.</text>
</comment>
<name>A0A399J423_9RHOB</name>
<dbReference type="AlphaFoldDB" id="A0A399J423"/>
<dbReference type="EMBL" id="QWJJ01000003">
    <property type="protein sequence ID" value="RII40095.1"/>
    <property type="molecule type" value="Genomic_DNA"/>
</dbReference>
<dbReference type="Proteomes" id="UP000265848">
    <property type="component" value="Unassembled WGS sequence"/>
</dbReference>
<reference evidence="1 2" key="1">
    <citation type="submission" date="2018-08" db="EMBL/GenBank/DDBJ databases">
        <title>Pseudooceanicola sediminis CY03 in the family Rhodobacteracea.</title>
        <authorList>
            <person name="Zhang Y.-J."/>
        </authorList>
    </citation>
    <scope>NUCLEOTIDE SEQUENCE [LARGE SCALE GENOMIC DNA]</scope>
    <source>
        <strain evidence="1 2">CY03</strain>
    </source>
</reference>
<evidence type="ECO:0000313" key="1">
    <source>
        <dbReference type="EMBL" id="RII40095.1"/>
    </source>
</evidence>
<keyword evidence="2" id="KW-1185">Reference proteome</keyword>